<keyword evidence="2" id="KW-0812">Transmembrane</keyword>
<feature type="region of interest" description="Disordered" evidence="1">
    <location>
        <begin position="1"/>
        <end position="52"/>
    </location>
</feature>
<keyword evidence="2" id="KW-0472">Membrane</keyword>
<accession>A0AA39UEH7</accession>
<feature type="region of interest" description="Disordered" evidence="1">
    <location>
        <begin position="370"/>
        <end position="435"/>
    </location>
</feature>
<dbReference type="EMBL" id="JAFEKC020000002">
    <property type="protein sequence ID" value="KAK0516581.1"/>
    <property type="molecule type" value="Genomic_DNA"/>
</dbReference>
<feature type="compositionally biased region" description="Polar residues" evidence="1">
    <location>
        <begin position="406"/>
        <end position="424"/>
    </location>
</feature>
<dbReference type="Proteomes" id="UP001166286">
    <property type="component" value="Unassembled WGS sequence"/>
</dbReference>
<proteinExistence type="predicted"/>
<protein>
    <submittedName>
        <fullName evidence="3">Uncharacterized protein</fullName>
    </submittedName>
</protein>
<feature type="compositionally biased region" description="Polar residues" evidence="1">
    <location>
        <begin position="43"/>
        <end position="52"/>
    </location>
</feature>
<comment type="caution">
    <text evidence="3">The sequence shown here is derived from an EMBL/GenBank/DDBJ whole genome shotgun (WGS) entry which is preliminary data.</text>
</comment>
<feature type="transmembrane region" description="Helical" evidence="2">
    <location>
        <begin position="198"/>
        <end position="217"/>
    </location>
</feature>
<sequence length="583" mass="65046">MGRQAYMTRLALGRSPYEPLPQSNSHDSDDELQGHDEAIPENSGETSTASNIEIPSGYQQQYDSSGYPENLESKALSGQYRRAHNDVLEMVRTYVGVQAEGQPIKSQLDSQRKSMLDKSAVEAVAYRFYSGIPLTQILKAEWKHFGVAKFLFAGAPAGLTYIFLDMFSLWAIEELIQIIARHLLRWSDPRIHKTLKRLLYNSCYLLQFLSFTFLAPLEMFSTLQRLDLVSAWPIFPHLRSFIPLSLSSPIHMPALRDPFSLRSYVNILASLAVSPLLLWGLIYWARPSVSQKLYAYMRAALPKPTEPDTYSLQAAKETDLDEDSVPGLYPESSGQFPSNGVLEELARDLQYIGKTFIQVYDRWMWKEPPKPDRIQQSETRSAARPALPDLDVFNTNPLSMERAANASPSSLSIGSPHPTSSFSYPPTRPTTPGPSVEIVSSFAPASDDGHTIRVLARQPQHRITALTAYAADSMASHLSSHLTDLLFLPLEALFVRSVAIAFLSSPAAGTEAQIAAMRWKREIFPIRGWFGTGLRGGWRGVADYAGKMVLVSGMEVGISMAVWQACTGFSWWCGKTYFGWGKL</sequence>
<gene>
    <name evidence="3" type="ORF">JMJ35_001184</name>
</gene>
<evidence type="ECO:0000313" key="4">
    <source>
        <dbReference type="Proteomes" id="UP001166286"/>
    </source>
</evidence>
<evidence type="ECO:0000313" key="3">
    <source>
        <dbReference type="EMBL" id="KAK0516581.1"/>
    </source>
</evidence>
<keyword evidence="4" id="KW-1185">Reference proteome</keyword>
<evidence type="ECO:0000256" key="2">
    <source>
        <dbReference type="SAM" id="Phobius"/>
    </source>
</evidence>
<feature type="transmembrane region" description="Helical" evidence="2">
    <location>
        <begin position="264"/>
        <end position="285"/>
    </location>
</feature>
<organism evidence="3 4">
    <name type="scientific">Cladonia borealis</name>
    <dbReference type="NCBI Taxonomy" id="184061"/>
    <lineage>
        <taxon>Eukaryota</taxon>
        <taxon>Fungi</taxon>
        <taxon>Dikarya</taxon>
        <taxon>Ascomycota</taxon>
        <taxon>Pezizomycotina</taxon>
        <taxon>Lecanoromycetes</taxon>
        <taxon>OSLEUM clade</taxon>
        <taxon>Lecanoromycetidae</taxon>
        <taxon>Lecanorales</taxon>
        <taxon>Lecanorineae</taxon>
        <taxon>Cladoniaceae</taxon>
        <taxon>Cladonia</taxon>
    </lineage>
</organism>
<dbReference type="AlphaFoldDB" id="A0AA39UEH7"/>
<name>A0AA39UEH7_9LECA</name>
<keyword evidence="2" id="KW-1133">Transmembrane helix</keyword>
<reference evidence="3" key="1">
    <citation type="submission" date="2023-03" db="EMBL/GenBank/DDBJ databases">
        <title>Complete genome of Cladonia borealis.</title>
        <authorList>
            <person name="Park H."/>
        </authorList>
    </citation>
    <scope>NUCLEOTIDE SEQUENCE</scope>
    <source>
        <strain evidence="3">ANT050790</strain>
    </source>
</reference>
<evidence type="ECO:0000256" key="1">
    <source>
        <dbReference type="SAM" id="MobiDB-lite"/>
    </source>
</evidence>